<keyword evidence="1" id="KW-0812">Transmembrane</keyword>
<evidence type="ECO:0000313" key="2">
    <source>
        <dbReference type="Ensembl" id="ENSGAGP00000022628.1"/>
    </source>
</evidence>
<reference evidence="2" key="3">
    <citation type="submission" date="2025-09" db="UniProtKB">
        <authorList>
            <consortium name="Ensembl"/>
        </authorList>
    </citation>
    <scope>IDENTIFICATION</scope>
</reference>
<dbReference type="Ensembl" id="ENSGAGT00000025780.1">
    <property type="protein sequence ID" value="ENSGAGP00000022628.1"/>
    <property type="gene ID" value="ENSGAGG00000016592.1"/>
</dbReference>
<keyword evidence="1" id="KW-0472">Membrane</keyword>
<reference evidence="3" key="1">
    <citation type="journal article" date="2017" name="PLoS ONE">
        <title>The Agassiz's desert tortoise genome provides a resource for the conservation of a threatened species.</title>
        <authorList>
            <person name="Tollis M."/>
            <person name="DeNardo D.F."/>
            <person name="Cornelius J.A."/>
            <person name="Dolby G.A."/>
            <person name="Edwards T."/>
            <person name="Henen B.T."/>
            <person name="Karl A.E."/>
            <person name="Murphy R.W."/>
            <person name="Kusumi K."/>
        </authorList>
    </citation>
    <scope>NUCLEOTIDE SEQUENCE [LARGE SCALE GENOMIC DNA]</scope>
</reference>
<name>A0A452I511_9SAUR</name>
<accession>A0A452I511</accession>
<organism evidence="2 3">
    <name type="scientific">Gopherus agassizii</name>
    <name type="common">Agassiz's desert tortoise</name>
    <dbReference type="NCBI Taxonomy" id="38772"/>
    <lineage>
        <taxon>Eukaryota</taxon>
        <taxon>Metazoa</taxon>
        <taxon>Chordata</taxon>
        <taxon>Craniata</taxon>
        <taxon>Vertebrata</taxon>
        <taxon>Euteleostomi</taxon>
        <taxon>Archelosauria</taxon>
        <taxon>Testudinata</taxon>
        <taxon>Testudines</taxon>
        <taxon>Cryptodira</taxon>
        <taxon>Durocryptodira</taxon>
        <taxon>Testudinoidea</taxon>
        <taxon>Testudinidae</taxon>
        <taxon>Gopherus</taxon>
    </lineage>
</organism>
<dbReference type="AlphaFoldDB" id="A0A452I511"/>
<keyword evidence="3" id="KW-1185">Reference proteome</keyword>
<evidence type="ECO:0000256" key="1">
    <source>
        <dbReference type="SAM" id="Phobius"/>
    </source>
</evidence>
<reference evidence="2" key="2">
    <citation type="submission" date="2025-08" db="UniProtKB">
        <authorList>
            <consortium name="Ensembl"/>
        </authorList>
    </citation>
    <scope>IDENTIFICATION</scope>
</reference>
<proteinExistence type="predicted"/>
<evidence type="ECO:0000313" key="3">
    <source>
        <dbReference type="Proteomes" id="UP000291020"/>
    </source>
</evidence>
<protein>
    <submittedName>
        <fullName evidence="2">Uncharacterized protein</fullName>
    </submittedName>
</protein>
<dbReference type="Proteomes" id="UP000291020">
    <property type="component" value="Unassembled WGS sequence"/>
</dbReference>
<sequence>MSTKGSALSGTEGLLAGIPALGLGASSSAFATQTSSIALGLPFSATLACNLHAGPVRGSTYTHSSTNAPQSSPANLVPVPTPPATALPMHLSPVFYCHCCHPLDITGTNSLEQRTHMPMFFVGSVFYLNPSLAIQRCLGHKQGFTTHVLWAILCTSSILLSPLLFLTFLLRRVVVRHSGTIYGYVLHLSAQFSFTELCLEVGRE</sequence>
<feature type="transmembrane region" description="Helical" evidence="1">
    <location>
        <begin position="148"/>
        <end position="170"/>
    </location>
</feature>
<keyword evidence="1" id="KW-1133">Transmembrane helix</keyword>